<dbReference type="Gene3D" id="1.10.260.40">
    <property type="entry name" value="lambda repressor-like DNA-binding domains"/>
    <property type="match status" value="1"/>
</dbReference>
<dbReference type="GO" id="GO:0003677">
    <property type="term" value="F:DNA binding"/>
    <property type="evidence" value="ECO:0007669"/>
    <property type="project" value="UniProtKB-KW"/>
</dbReference>
<dbReference type="SUPFAM" id="SSF47413">
    <property type="entry name" value="lambda repressor-like DNA-binding domains"/>
    <property type="match status" value="1"/>
</dbReference>
<dbReference type="SMART" id="SM00530">
    <property type="entry name" value="HTH_XRE"/>
    <property type="match status" value="1"/>
</dbReference>
<sequence length="126" mass="14335">MNQRLKALRKRLGLTQQEFSNRLGIKRNTVATYEAGKSNPSDAAVLLICREFNVNENWLRTGEGGDKNMFHPNSNSALDQLKNEYQLTDDALVMIEQFVKLKPETQHGIINYIKKVSDALSFDCSM</sequence>
<proteinExistence type="predicted"/>
<dbReference type="OrthoDB" id="2735991at2"/>
<dbReference type="EMBL" id="AQFT01000064">
    <property type="protein sequence ID" value="EMZ28400.1"/>
    <property type="molecule type" value="Genomic_DNA"/>
</dbReference>
<gene>
    <name evidence="3" type="ORF">C823_01933</name>
</gene>
<dbReference type="Pfam" id="PF01381">
    <property type="entry name" value="HTH_3"/>
    <property type="match status" value="1"/>
</dbReference>
<keyword evidence="4" id="KW-1185">Reference proteome</keyword>
<dbReference type="CDD" id="cd00093">
    <property type="entry name" value="HTH_XRE"/>
    <property type="match status" value="1"/>
</dbReference>
<dbReference type="PROSITE" id="PS50943">
    <property type="entry name" value="HTH_CROC1"/>
    <property type="match status" value="1"/>
</dbReference>
<accession>N2AQN1</accession>
<dbReference type="STRING" id="1235802.C823_01933"/>
<evidence type="ECO:0000259" key="2">
    <source>
        <dbReference type="PROSITE" id="PS50943"/>
    </source>
</evidence>
<dbReference type="AlphaFoldDB" id="N2AQN1"/>
<feature type="domain" description="HTH cro/C1-type" evidence="2">
    <location>
        <begin position="5"/>
        <end position="59"/>
    </location>
</feature>
<organism evidence="3 4">
    <name type="scientific">Eubacterium plexicaudatum ASF492</name>
    <dbReference type="NCBI Taxonomy" id="1235802"/>
    <lineage>
        <taxon>Bacteria</taxon>
        <taxon>Bacillati</taxon>
        <taxon>Bacillota</taxon>
        <taxon>Clostridia</taxon>
        <taxon>Eubacteriales</taxon>
        <taxon>Eubacteriaceae</taxon>
        <taxon>Eubacterium</taxon>
    </lineage>
</organism>
<name>N2AQN1_9FIRM</name>
<reference evidence="3 4" key="1">
    <citation type="journal article" date="2014" name="Genome Announc.">
        <title>Draft genome sequences of the altered schaedler flora, a defined bacterial community from gnotobiotic mice.</title>
        <authorList>
            <person name="Wannemuehler M.J."/>
            <person name="Overstreet A.M."/>
            <person name="Ward D.V."/>
            <person name="Phillips G.J."/>
        </authorList>
    </citation>
    <scope>NUCLEOTIDE SEQUENCE [LARGE SCALE GENOMIC DNA]</scope>
    <source>
        <strain evidence="3 4">ASF492</strain>
    </source>
</reference>
<protein>
    <recommendedName>
        <fullName evidence="2">HTH cro/C1-type domain-containing protein</fullName>
    </recommendedName>
</protein>
<dbReference type="PATRIC" id="fig|1235802.3.peg.2045"/>
<dbReference type="eggNOG" id="COG1396">
    <property type="taxonomic scope" value="Bacteria"/>
</dbReference>
<dbReference type="InterPro" id="IPR010982">
    <property type="entry name" value="Lambda_DNA-bd_dom_sf"/>
</dbReference>
<dbReference type="PANTHER" id="PTHR46558">
    <property type="entry name" value="TRACRIPTIONAL REGULATORY PROTEIN-RELATED-RELATED"/>
    <property type="match status" value="1"/>
</dbReference>
<dbReference type="HOGENOM" id="CLU_066192_5_1_9"/>
<dbReference type="Proteomes" id="UP000012589">
    <property type="component" value="Unassembled WGS sequence"/>
</dbReference>
<evidence type="ECO:0000313" key="3">
    <source>
        <dbReference type="EMBL" id="EMZ28400.1"/>
    </source>
</evidence>
<evidence type="ECO:0000256" key="1">
    <source>
        <dbReference type="ARBA" id="ARBA00023125"/>
    </source>
</evidence>
<keyword evidence="1" id="KW-0238">DNA-binding</keyword>
<comment type="caution">
    <text evidence="3">The sequence shown here is derived from an EMBL/GenBank/DDBJ whole genome shotgun (WGS) entry which is preliminary data.</text>
</comment>
<evidence type="ECO:0000313" key="4">
    <source>
        <dbReference type="Proteomes" id="UP000012589"/>
    </source>
</evidence>
<dbReference type="PANTHER" id="PTHR46558:SF11">
    <property type="entry name" value="HTH-TYPE TRANSCRIPTIONAL REGULATOR XRE"/>
    <property type="match status" value="1"/>
</dbReference>
<dbReference type="InterPro" id="IPR001387">
    <property type="entry name" value="Cro/C1-type_HTH"/>
</dbReference>